<keyword evidence="2" id="KW-1185">Reference proteome</keyword>
<accession>A0ACC7NPF7</accession>
<dbReference type="Proteomes" id="UP001629235">
    <property type="component" value="Unassembled WGS sequence"/>
</dbReference>
<comment type="caution">
    <text evidence="1">The sequence shown here is derived from an EMBL/GenBank/DDBJ whole genome shotgun (WGS) entry which is preliminary data.</text>
</comment>
<evidence type="ECO:0000313" key="1">
    <source>
        <dbReference type="EMBL" id="MFM0109452.1"/>
    </source>
</evidence>
<proteinExistence type="predicted"/>
<organism evidence="1 2">
    <name type="scientific">Paraburkholderia rhynchosiae</name>
    <dbReference type="NCBI Taxonomy" id="487049"/>
    <lineage>
        <taxon>Bacteria</taxon>
        <taxon>Pseudomonadati</taxon>
        <taxon>Pseudomonadota</taxon>
        <taxon>Betaproteobacteria</taxon>
        <taxon>Burkholderiales</taxon>
        <taxon>Burkholderiaceae</taxon>
        <taxon>Paraburkholderia</taxon>
    </lineage>
</organism>
<dbReference type="EMBL" id="JAQQDW010000234">
    <property type="protein sequence ID" value="MFM0109452.1"/>
    <property type="molecule type" value="Genomic_DNA"/>
</dbReference>
<protein>
    <submittedName>
        <fullName evidence="1">Uncharacterized protein</fullName>
    </submittedName>
</protein>
<name>A0ACC7NPF7_9BURK</name>
<sequence length="576" mass="63100">MPVKQIELAQSVSSDGPLSAQVGLGWRSWAALLTGLSLLSLAITGFTIENNNIFHLPILEGLWREPQFAHDAFIQSLRYFSSGFWLMQVGIADDSNVLKFFLPWLLLSRLLFFAGIGSWIAVLGLKGRTQTLIFMLLSAVSGLLRGVSFAGDGGIALGSFSHSELGNGLALIALSLVWRRCYGWALASAGLVFFLNIFMAVWLAPLMVTMVLLQWREHGLPLGRLVRKSWPGLLACVVLALPLFANLAHNPELGRRPDYDYRVFLLEHWPDHFLAMHLAVGQYVGFVIVIATAIVSASQLPRDQARLIYTLTGVMLAIWAIGALLPLLTTSPSLFNLHLLRSTTYLQMLAGLALAALTTRWMTSANEADRLLWAPILVFSVVVNVGAAALFPVLVVRKAWRPGAGLASPIVAALLLALSSAGTVALIIRHYRWDSYTAAKRADWLALAGWAKSNTPPDTVFLLPVMRLHDRSPLPAAPARMADLLVGSEVFPTMSHRQVWVTGKYGAAAQWLPSYYHIWHQRMVGSLLAASLPERIDYARSNAIGMVVDDCGVAGRYVPVYRSGNLCVFASDNPEQ</sequence>
<gene>
    <name evidence="1" type="ORF">PQR01_40395</name>
</gene>
<reference evidence="1 2" key="1">
    <citation type="journal article" date="2024" name="Chem. Sci.">
        <title>Discovery of megapolipeptins by genome mining of a Burkholderiales bacteria collection.</title>
        <authorList>
            <person name="Paulo B.S."/>
            <person name="Recchia M.J.J."/>
            <person name="Lee S."/>
            <person name="Fergusson C.H."/>
            <person name="Romanowski S.B."/>
            <person name="Hernandez A."/>
            <person name="Krull N."/>
            <person name="Liu D.Y."/>
            <person name="Cavanagh H."/>
            <person name="Bos A."/>
            <person name="Gray C.A."/>
            <person name="Murphy B.T."/>
            <person name="Linington R.G."/>
            <person name="Eustaquio A.S."/>
        </authorList>
    </citation>
    <scope>NUCLEOTIDE SEQUENCE [LARGE SCALE GENOMIC DNA]</scope>
    <source>
        <strain evidence="1 2">RL18-126-BIB-B</strain>
    </source>
</reference>
<evidence type="ECO:0000313" key="2">
    <source>
        <dbReference type="Proteomes" id="UP001629235"/>
    </source>
</evidence>